<dbReference type="Gene3D" id="3.30.70.3290">
    <property type="match status" value="1"/>
</dbReference>
<dbReference type="SMART" id="SM00825">
    <property type="entry name" value="PKS_KS"/>
    <property type="match status" value="1"/>
</dbReference>
<feature type="region of interest" description="Disordered" evidence="10">
    <location>
        <begin position="77"/>
        <end position="98"/>
    </location>
</feature>
<evidence type="ECO:0000259" key="11">
    <source>
        <dbReference type="PROSITE" id="PS50075"/>
    </source>
</evidence>
<dbReference type="Pfam" id="PF16197">
    <property type="entry name" value="KAsynt_C_assoc"/>
    <property type="match status" value="1"/>
</dbReference>
<dbReference type="Gene3D" id="1.10.1200.10">
    <property type="entry name" value="ACP-like"/>
    <property type="match status" value="1"/>
</dbReference>
<evidence type="ECO:0000256" key="1">
    <source>
        <dbReference type="ARBA" id="ARBA00001957"/>
    </source>
</evidence>
<dbReference type="InterPro" id="IPR020807">
    <property type="entry name" value="PKS_DH"/>
</dbReference>
<dbReference type="InterPro" id="IPR032821">
    <property type="entry name" value="PKS_assoc"/>
</dbReference>
<feature type="active site" description="Proton donor; for dehydratase activity" evidence="9">
    <location>
        <position position="1103"/>
    </location>
</feature>
<dbReference type="CDD" id="cd00833">
    <property type="entry name" value="PKS"/>
    <property type="match status" value="1"/>
</dbReference>
<evidence type="ECO:0000313" key="15">
    <source>
        <dbReference type="Proteomes" id="UP000734823"/>
    </source>
</evidence>
<dbReference type="Gene3D" id="3.40.47.10">
    <property type="match status" value="1"/>
</dbReference>
<dbReference type="InterPro" id="IPR014031">
    <property type="entry name" value="Ketoacyl_synth_C"/>
</dbReference>
<dbReference type="InterPro" id="IPR014043">
    <property type="entry name" value="Acyl_transferase_dom"/>
</dbReference>
<organism evidence="14 15">
    <name type="scientific">Actinokineospora xionganensis</name>
    <dbReference type="NCBI Taxonomy" id="2684470"/>
    <lineage>
        <taxon>Bacteria</taxon>
        <taxon>Bacillati</taxon>
        <taxon>Actinomycetota</taxon>
        <taxon>Actinomycetes</taxon>
        <taxon>Pseudonocardiales</taxon>
        <taxon>Pseudonocardiaceae</taxon>
        <taxon>Actinokineospora</taxon>
    </lineage>
</organism>
<dbReference type="PROSITE" id="PS50075">
    <property type="entry name" value="CARRIER"/>
    <property type="match status" value="1"/>
</dbReference>
<evidence type="ECO:0000256" key="9">
    <source>
        <dbReference type="PROSITE-ProRule" id="PRU01363"/>
    </source>
</evidence>
<dbReference type="SMART" id="SM00826">
    <property type="entry name" value="PKS_DH"/>
    <property type="match status" value="1"/>
</dbReference>
<dbReference type="SUPFAM" id="SSF52151">
    <property type="entry name" value="FabD/lysophospholipase-like"/>
    <property type="match status" value="1"/>
</dbReference>
<dbReference type="SUPFAM" id="SSF53901">
    <property type="entry name" value="Thiolase-like"/>
    <property type="match status" value="1"/>
</dbReference>
<dbReference type="PANTHER" id="PTHR43775:SF51">
    <property type="entry name" value="INACTIVE PHENOLPHTHIOCEROL SYNTHESIS POLYKETIDE SYNTHASE TYPE I PKS1-RELATED"/>
    <property type="match status" value="1"/>
</dbReference>
<dbReference type="InterPro" id="IPR015083">
    <property type="entry name" value="NorB/c/GfsB-D-like_docking"/>
</dbReference>
<feature type="region of interest" description="N-terminal hotdog fold" evidence="9">
    <location>
        <begin position="918"/>
        <end position="1035"/>
    </location>
</feature>
<dbReference type="Pfam" id="PF14765">
    <property type="entry name" value="PS-DH"/>
    <property type="match status" value="1"/>
</dbReference>
<dbReference type="SUPFAM" id="SSF55048">
    <property type="entry name" value="Probable ACP-binding domain of malonyl-CoA ACP transacylase"/>
    <property type="match status" value="1"/>
</dbReference>
<comment type="pathway">
    <text evidence="2">Antibiotic biosynthesis.</text>
</comment>
<dbReference type="InterPro" id="IPR050091">
    <property type="entry name" value="PKS_NRPS_Biosynth_Enz"/>
</dbReference>
<dbReference type="Proteomes" id="UP000734823">
    <property type="component" value="Unassembled WGS sequence"/>
</dbReference>
<evidence type="ECO:0000256" key="3">
    <source>
        <dbReference type="ARBA" id="ARBA00022450"/>
    </source>
</evidence>
<dbReference type="InterPro" id="IPR049552">
    <property type="entry name" value="PKS_DH_N"/>
</dbReference>
<dbReference type="PROSITE" id="PS52004">
    <property type="entry name" value="KS3_2"/>
    <property type="match status" value="1"/>
</dbReference>
<dbReference type="InterPro" id="IPR009081">
    <property type="entry name" value="PP-bd_ACP"/>
</dbReference>
<proteinExistence type="predicted"/>
<dbReference type="Pfam" id="PF21089">
    <property type="entry name" value="PKS_DH_N"/>
    <property type="match status" value="1"/>
</dbReference>
<dbReference type="InterPro" id="IPR036736">
    <property type="entry name" value="ACP-like_sf"/>
</dbReference>
<sequence length="1748" mass="182262">MATEDELRTYLRRATVELADTRRRLADTETRLTEVADGQHEPVAVIGMACRFPGGVHGPDDLWDLVVSGGDATGEFPADRGWDTDGLHDPDPDTSGTTYARRGGFLHDAADFDAGFFGMSPRAALAADPQHRLFLETTWEVFERAGIDPAAVAGSRTAVFAGVMFDYYGARFLGGVPDSVEGTLLTSNLPSVLSGRVAYTFGLEGPAVSVDTACSSSLVTLHLAVQSLRKGECSLALAGGATVMATPDTFVEFSRQRGLAPDGRCKPFSAAADGVAWAEGVGVLLLERLSDAVRNKRHIWAVVRGSAINQDGRSNGMTAPNGPAQERVIRQALADARLDARDVDAVEAHGTGTTLGDPIEAQALLAAYGRGRDPERPLWLGSVKSNIGHTQAAAGVAAVIKTVMALRHGVLPPTLHAATPTPHVDWSADTVRLLTEARPWPAAGRPARAGVSGFGISGTNGHVILEQAPAPDERGPVADGPLVWVLSARTENSLRTQAGRLRDFAAGAGDLADAGRALARRAAMEHRAVVVAGDRDELVAGLTALAEGESHPSLVEGVAAADARPVFVFPGQGSQWAGMAVELLDGDEVFRAELTRCADAIAVHTGWSVIDVLRDTEIVPTGSDVIQPVLFAVMVSLAALWRSVGVEPTAVLGHSQGEIAAAYVSGALSLADAARIVALRGKALTRLAGTGGMLAVALPEDQVRDLLTEGLWLAVHSGPGSVVLAGDTAALDEFVAAHGERAHLRRVGVDYASHTPHIEALRDELDTVLAGIAPAATDIRFCSSLVGDFIDTADLSTRYWYDNLRHPVRFGQAVGAFTEPVLFVEVSPHPVLAGDLGDLAPAAGVCGSLRRGAGGRRQFLTAAATAYVLGAPVDWTTALGAAREPWSDLPTYAFDRRRYWLDDSGRTGFIAGVGGSAHPLLTAVVPQADGGFLLTGLLSQATAPWLVEHAVHGTVLFPGAGMVELALEAAGVAGCDHLEELTLQHPLVLTGAVDLQITVAAPGADLRRGLTLSARIDGAWVRCASGTAGAGTSGGVREWATRWPPADATPVEPAYERLADLGYEYGPAFQGVRGMWRRGPELFAEIAASVDVAGYGVHPAVLDAVLHTVVLADPGDQVRLPFVFRGVRLGSAGASTLRVRLVVTGDDISVDAADDAGQPVLGIEALRVRPMATGPVPGPPPYGLDWAPLSVSSTEPPTWAFLDDLGDTVPDHVLVSCVDDSVDVPAAARRLADRVLELIRTWIADDRFAGSRLVFLTTGAAGPTVTDVAGAAVWGLVRSAQSEHPGSFVLADVPEGFADWDLLVSAGEPQVAVRDGVVLVPRLARRGAPDPAVVDPDATVLITGGTGGLGAKIAEHLVVRHGVRDLVLVSRRGPDAPGATELVDRLTGLGASVAVLACDVADRAAVAELLAARPVTGVVHAAGVLDDAMVDALTPSHVDRVFGPKVDAAWHLHELAGEVSLFVVFSSLAGVLGNPGQGNYAAANTVLDALASLRRDAGRPGVAIAWGLWEAGTGMTGDLAAAEVGRLARSGVAPLSTAQGLDLFDAALAGGEPLVVAAKWALSGLRGDPPPVLRGLVRPARRAANPVTRLAGMTENDARDVLTDLVRGHVAAALGHADPGAVDVDRTFNELGFDSLSAVELRNRLTADTGLRLPATLAFDHPTVTALAEHLHRVIAPAPPSAEDTLRNTLEQVQRMLDADESARPKVIALLHGTLARLGAGPESGDGVRDKIRSATDDEIFAFIDTEL</sequence>
<dbReference type="SMART" id="SM00823">
    <property type="entry name" value="PKS_PP"/>
    <property type="match status" value="1"/>
</dbReference>
<evidence type="ECO:0000256" key="10">
    <source>
        <dbReference type="SAM" id="MobiDB-lite"/>
    </source>
</evidence>
<dbReference type="InterPro" id="IPR020841">
    <property type="entry name" value="PKS_Beta-ketoAc_synthase_dom"/>
</dbReference>
<dbReference type="CDD" id="cd08956">
    <property type="entry name" value="KR_3_FAS_SDR_x"/>
    <property type="match status" value="1"/>
</dbReference>
<dbReference type="PROSITE" id="PS00012">
    <property type="entry name" value="PHOSPHOPANTETHEINE"/>
    <property type="match status" value="1"/>
</dbReference>
<dbReference type="Pfam" id="PF08990">
    <property type="entry name" value="Docking"/>
    <property type="match status" value="1"/>
</dbReference>
<keyword evidence="3" id="KW-0596">Phosphopantetheine</keyword>
<feature type="region of interest" description="C-terminal hotdog fold" evidence="9">
    <location>
        <begin position="1046"/>
        <end position="1177"/>
    </location>
</feature>
<evidence type="ECO:0000259" key="13">
    <source>
        <dbReference type="PROSITE" id="PS52019"/>
    </source>
</evidence>
<dbReference type="InterPro" id="IPR013968">
    <property type="entry name" value="PKS_KR"/>
</dbReference>
<dbReference type="Pfam" id="PF22953">
    <property type="entry name" value="SpnB_Rossmann"/>
    <property type="match status" value="1"/>
</dbReference>
<dbReference type="PANTHER" id="PTHR43775">
    <property type="entry name" value="FATTY ACID SYNTHASE"/>
    <property type="match status" value="1"/>
</dbReference>
<evidence type="ECO:0000256" key="4">
    <source>
        <dbReference type="ARBA" id="ARBA00022553"/>
    </source>
</evidence>
<dbReference type="Pfam" id="PF00109">
    <property type="entry name" value="ketoacyl-synt"/>
    <property type="match status" value="1"/>
</dbReference>
<dbReference type="InterPro" id="IPR055123">
    <property type="entry name" value="SpnB-like_Rossmann"/>
</dbReference>
<keyword evidence="5" id="KW-0808">Transferase</keyword>
<dbReference type="InterPro" id="IPR049551">
    <property type="entry name" value="PKS_DH_C"/>
</dbReference>
<dbReference type="Pfam" id="PF00550">
    <property type="entry name" value="PP-binding"/>
    <property type="match status" value="1"/>
</dbReference>
<dbReference type="Pfam" id="PF02801">
    <property type="entry name" value="Ketoacyl-synt_C"/>
    <property type="match status" value="1"/>
</dbReference>
<comment type="cofactor">
    <cofactor evidence="1">
        <name>pantetheine 4'-phosphate</name>
        <dbReference type="ChEBI" id="CHEBI:47942"/>
    </cofactor>
</comment>
<dbReference type="Gene3D" id="3.40.366.10">
    <property type="entry name" value="Malonyl-Coenzyme A Acyl Carrier Protein, domain 2"/>
    <property type="match status" value="1"/>
</dbReference>
<evidence type="ECO:0000256" key="2">
    <source>
        <dbReference type="ARBA" id="ARBA00004792"/>
    </source>
</evidence>
<dbReference type="Pfam" id="PF08659">
    <property type="entry name" value="KR"/>
    <property type="match status" value="1"/>
</dbReference>
<feature type="domain" description="Carrier" evidence="11">
    <location>
        <begin position="1600"/>
        <end position="1675"/>
    </location>
</feature>
<evidence type="ECO:0000259" key="12">
    <source>
        <dbReference type="PROSITE" id="PS52004"/>
    </source>
</evidence>
<dbReference type="PROSITE" id="PS52019">
    <property type="entry name" value="PKS_MFAS_DH"/>
    <property type="match status" value="1"/>
</dbReference>
<dbReference type="InterPro" id="IPR018201">
    <property type="entry name" value="Ketoacyl_synth_AS"/>
</dbReference>
<gene>
    <name evidence="14" type="ORF">GPZ80_09350</name>
</gene>
<evidence type="ECO:0000256" key="6">
    <source>
        <dbReference type="ARBA" id="ARBA00023194"/>
    </source>
</evidence>
<dbReference type="InterPro" id="IPR014030">
    <property type="entry name" value="Ketoacyl_synth_N"/>
</dbReference>
<dbReference type="SUPFAM" id="SSF51735">
    <property type="entry name" value="NAD(P)-binding Rossmann-fold domains"/>
    <property type="match status" value="2"/>
</dbReference>
<evidence type="ECO:0000256" key="8">
    <source>
        <dbReference type="ARBA" id="ARBA00023315"/>
    </source>
</evidence>
<dbReference type="EMBL" id="JABVED010000004">
    <property type="protein sequence ID" value="MBC6447373.1"/>
    <property type="molecule type" value="Genomic_DNA"/>
</dbReference>
<dbReference type="SMART" id="SM00822">
    <property type="entry name" value="PKS_KR"/>
    <property type="match status" value="1"/>
</dbReference>
<dbReference type="InterPro" id="IPR016039">
    <property type="entry name" value="Thiolase-like"/>
</dbReference>
<name>A0ABR7L3W3_9PSEU</name>
<keyword evidence="15" id="KW-1185">Reference proteome</keyword>
<evidence type="ECO:0000256" key="5">
    <source>
        <dbReference type="ARBA" id="ARBA00022679"/>
    </source>
</evidence>
<protein>
    <submittedName>
        <fullName evidence="14">SDR family NAD(P)-dependent oxidoreductase</fullName>
    </submittedName>
</protein>
<dbReference type="InterPro" id="IPR049900">
    <property type="entry name" value="PKS_mFAS_DH"/>
</dbReference>
<accession>A0ABR7L3W3</accession>
<dbReference type="InterPro" id="IPR016035">
    <property type="entry name" value="Acyl_Trfase/lysoPLipase"/>
</dbReference>
<feature type="active site" description="Proton acceptor; for dehydratase activity" evidence="9">
    <location>
        <position position="949"/>
    </location>
</feature>
<dbReference type="InterPro" id="IPR001227">
    <property type="entry name" value="Ac_transferase_dom_sf"/>
</dbReference>
<keyword evidence="8" id="KW-0012">Acyltransferase</keyword>
<feature type="compositionally biased region" description="Basic and acidic residues" evidence="10">
    <location>
        <begin position="77"/>
        <end position="91"/>
    </location>
</feature>
<dbReference type="SMART" id="SM01294">
    <property type="entry name" value="PKS_PP_betabranch"/>
    <property type="match status" value="1"/>
</dbReference>
<dbReference type="InterPro" id="IPR057326">
    <property type="entry name" value="KR_dom"/>
</dbReference>
<evidence type="ECO:0000256" key="7">
    <source>
        <dbReference type="ARBA" id="ARBA00023268"/>
    </source>
</evidence>
<dbReference type="PROSITE" id="PS00606">
    <property type="entry name" value="KS3_1"/>
    <property type="match status" value="1"/>
</dbReference>
<reference evidence="14 15" key="1">
    <citation type="submission" date="2020-06" db="EMBL/GenBank/DDBJ databases">
        <title>Actinokineospora xiongansis sp. nov., isolated from soil of Baiyangdian.</title>
        <authorList>
            <person name="Zhang X."/>
        </authorList>
    </citation>
    <scope>NUCLEOTIDE SEQUENCE [LARGE SCALE GENOMIC DNA]</scope>
    <source>
        <strain evidence="14 15">HBU206404</strain>
    </source>
</reference>
<keyword evidence="7" id="KW-0511">Multifunctional enzyme</keyword>
<dbReference type="InterPro" id="IPR016036">
    <property type="entry name" value="Malonyl_transacylase_ACP-bd"/>
</dbReference>
<dbReference type="InterPro" id="IPR042104">
    <property type="entry name" value="PKS_dehydratase_sf"/>
</dbReference>
<dbReference type="SMART" id="SM00827">
    <property type="entry name" value="PKS_AT"/>
    <property type="match status" value="1"/>
</dbReference>
<dbReference type="SUPFAM" id="SSF47336">
    <property type="entry name" value="ACP-like"/>
    <property type="match status" value="1"/>
</dbReference>
<dbReference type="InterPro" id="IPR006162">
    <property type="entry name" value="Ppantetheine_attach_site"/>
</dbReference>
<dbReference type="InterPro" id="IPR020806">
    <property type="entry name" value="PKS_PP-bd"/>
</dbReference>
<dbReference type="Gene3D" id="3.10.129.110">
    <property type="entry name" value="Polyketide synthase dehydratase"/>
    <property type="match status" value="1"/>
</dbReference>
<dbReference type="Gene3D" id="3.40.50.720">
    <property type="entry name" value="NAD(P)-binding Rossmann-like Domain"/>
    <property type="match status" value="1"/>
</dbReference>
<feature type="domain" description="Ketosynthase family 3 (KS3)" evidence="12">
    <location>
        <begin position="40"/>
        <end position="467"/>
    </location>
</feature>
<feature type="domain" description="PKS/mFAS DH" evidence="13">
    <location>
        <begin position="918"/>
        <end position="1177"/>
    </location>
</feature>
<keyword evidence="6" id="KW-0045">Antibiotic biosynthesis</keyword>
<comment type="caution">
    <text evidence="14">The sequence shown here is derived from an EMBL/GenBank/DDBJ whole genome shotgun (WGS) entry which is preliminary data.</text>
</comment>
<dbReference type="InterPro" id="IPR036291">
    <property type="entry name" value="NAD(P)-bd_dom_sf"/>
</dbReference>
<keyword evidence="4" id="KW-0597">Phosphoprotein</keyword>
<dbReference type="Pfam" id="PF00698">
    <property type="entry name" value="Acyl_transf_1"/>
    <property type="match status" value="1"/>
</dbReference>
<evidence type="ECO:0000313" key="14">
    <source>
        <dbReference type="EMBL" id="MBC6447373.1"/>
    </source>
</evidence>